<dbReference type="InterPro" id="IPR029058">
    <property type="entry name" value="AB_hydrolase_fold"/>
</dbReference>
<evidence type="ECO:0008006" key="4">
    <source>
        <dbReference type="Google" id="ProtNLM"/>
    </source>
</evidence>
<dbReference type="Proteomes" id="UP001198862">
    <property type="component" value="Unassembled WGS sequence"/>
</dbReference>
<protein>
    <recommendedName>
        <fullName evidence="4">Alpha/beta hydrolase</fullName>
    </recommendedName>
</protein>
<organism evidence="2 3">
    <name type="scientific">Reyranella aquatilis</name>
    <dbReference type="NCBI Taxonomy" id="2035356"/>
    <lineage>
        <taxon>Bacteria</taxon>
        <taxon>Pseudomonadati</taxon>
        <taxon>Pseudomonadota</taxon>
        <taxon>Alphaproteobacteria</taxon>
        <taxon>Hyphomicrobiales</taxon>
        <taxon>Reyranellaceae</taxon>
        <taxon>Reyranella</taxon>
    </lineage>
</organism>
<dbReference type="EMBL" id="JAJISD010000014">
    <property type="protein sequence ID" value="MCC8432406.1"/>
    <property type="molecule type" value="Genomic_DNA"/>
</dbReference>
<proteinExistence type="predicted"/>
<comment type="caution">
    <text evidence="2">The sequence shown here is derived from an EMBL/GenBank/DDBJ whole genome shotgun (WGS) entry which is preliminary data.</text>
</comment>
<feature type="signal peptide" evidence="1">
    <location>
        <begin position="1"/>
        <end position="23"/>
    </location>
</feature>
<reference evidence="2 3" key="1">
    <citation type="submission" date="2021-11" db="EMBL/GenBank/DDBJ databases">
        <authorList>
            <person name="Lee D.-H."/>
            <person name="Kim S.-B."/>
        </authorList>
    </citation>
    <scope>NUCLEOTIDE SEQUENCE [LARGE SCALE GENOMIC DNA]</scope>
    <source>
        <strain evidence="2 3">KCTC 52223</strain>
    </source>
</reference>
<keyword evidence="1" id="KW-0732">Signal</keyword>
<evidence type="ECO:0000313" key="3">
    <source>
        <dbReference type="Proteomes" id="UP001198862"/>
    </source>
</evidence>
<evidence type="ECO:0000313" key="2">
    <source>
        <dbReference type="EMBL" id="MCC8432406.1"/>
    </source>
</evidence>
<dbReference type="SUPFAM" id="SSF53474">
    <property type="entry name" value="alpha/beta-Hydrolases"/>
    <property type="match status" value="1"/>
</dbReference>
<name>A0ABS8L3S0_9HYPH</name>
<gene>
    <name evidence="2" type="ORF">LJ725_25810</name>
</gene>
<dbReference type="Gene3D" id="3.40.50.1820">
    <property type="entry name" value="alpha/beta hydrolase"/>
    <property type="match status" value="1"/>
</dbReference>
<sequence length="275" mass="28851">MAVRLVALVTLAAMLAGCGQGGAARDETAAGIARAAGLVAATSGGAGFDLQSWRRDDGRPGPLFVYLEGDGLAYIDARTPSSDPTPADPVALRLAAADPGPAVLYIARPCQFAAGRADPRCSVRAWTTGRFADDVVASVDDVITRERLRHPERALVLVGYSGGGVIAALVAARRSDVARLVTVAAPLDVADWTRRLGVSPLDGVPLPLDRIDRLSRIRTVAFAGGKDKVVPVASVASAIDRLGASATLIVEPDFDHRCCWSRDWPRLRNVALAAR</sequence>
<accession>A0ABS8L3S0</accession>
<dbReference type="RefSeq" id="WP_230553824.1">
    <property type="nucleotide sequence ID" value="NZ_JAJISD010000014.1"/>
</dbReference>
<evidence type="ECO:0000256" key="1">
    <source>
        <dbReference type="SAM" id="SignalP"/>
    </source>
</evidence>
<keyword evidence="3" id="KW-1185">Reference proteome</keyword>
<feature type="chain" id="PRO_5045286302" description="Alpha/beta hydrolase" evidence="1">
    <location>
        <begin position="24"/>
        <end position="275"/>
    </location>
</feature>
<dbReference type="PROSITE" id="PS51257">
    <property type="entry name" value="PROKAR_LIPOPROTEIN"/>
    <property type="match status" value="1"/>
</dbReference>